<organism evidence="1 2">
    <name type="scientific">Comamonas nitrativorans</name>
    <dbReference type="NCBI Taxonomy" id="108437"/>
    <lineage>
        <taxon>Bacteria</taxon>
        <taxon>Pseudomonadati</taxon>
        <taxon>Pseudomonadota</taxon>
        <taxon>Betaproteobacteria</taxon>
        <taxon>Burkholderiales</taxon>
        <taxon>Comamonadaceae</taxon>
        <taxon>Comamonas</taxon>
    </lineage>
</organism>
<gene>
    <name evidence="1" type="ORF">ACFO3A_14740</name>
</gene>
<name>A0ABV9GZ22_9BURK</name>
<proteinExistence type="predicted"/>
<dbReference type="Pfam" id="PF06231">
    <property type="entry name" value="DUF1010"/>
    <property type="match status" value="1"/>
</dbReference>
<reference evidence="2" key="1">
    <citation type="journal article" date="2019" name="Int. J. Syst. Evol. Microbiol.">
        <title>The Global Catalogue of Microorganisms (GCM) 10K type strain sequencing project: providing services to taxonomists for standard genome sequencing and annotation.</title>
        <authorList>
            <consortium name="The Broad Institute Genomics Platform"/>
            <consortium name="The Broad Institute Genome Sequencing Center for Infectious Disease"/>
            <person name="Wu L."/>
            <person name="Ma J."/>
        </authorList>
    </citation>
    <scope>NUCLEOTIDE SEQUENCE [LARGE SCALE GENOMIC DNA]</scope>
    <source>
        <strain evidence="2">JCM 11650</strain>
    </source>
</reference>
<comment type="caution">
    <text evidence="1">The sequence shown here is derived from an EMBL/GenBank/DDBJ whole genome shotgun (WGS) entry which is preliminary data.</text>
</comment>
<protein>
    <submittedName>
        <fullName evidence="1">DUF1010 domain-containing protein</fullName>
    </submittedName>
</protein>
<keyword evidence="2" id="KW-1185">Reference proteome</keyword>
<dbReference type="Proteomes" id="UP001595967">
    <property type="component" value="Unassembled WGS sequence"/>
</dbReference>
<evidence type="ECO:0000313" key="1">
    <source>
        <dbReference type="EMBL" id="MFC4623453.1"/>
    </source>
</evidence>
<dbReference type="EMBL" id="JBHSEW010000017">
    <property type="protein sequence ID" value="MFC4623453.1"/>
    <property type="molecule type" value="Genomic_DNA"/>
</dbReference>
<sequence>MVFSPCIVCTDSYYFSFATPPRWCSAFSWVASVSKAGRSLLACGSNSVVKRTGLRPAAYLGRWVPPRASIVAIFNLNRRYS</sequence>
<evidence type="ECO:0000313" key="2">
    <source>
        <dbReference type="Proteomes" id="UP001595967"/>
    </source>
</evidence>
<dbReference type="RefSeq" id="WP_377727928.1">
    <property type="nucleotide sequence ID" value="NZ_JBHSEW010000017.1"/>
</dbReference>
<dbReference type="InterPro" id="IPR010416">
    <property type="entry name" value="DUF1010"/>
</dbReference>
<accession>A0ABV9GZ22</accession>